<dbReference type="SUPFAM" id="SSF46689">
    <property type="entry name" value="Homeodomain-like"/>
    <property type="match status" value="1"/>
</dbReference>
<reference evidence="4 5" key="1">
    <citation type="journal article" date="2019" name="Genome Biol. Evol.">
        <title>Day and night: Metabolic profiles and evolutionary relationships of six axenic non-marine cyanobacteria.</title>
        <authorList>
            <person name="Will S.E."/>
            <person name="Henke P."/>
            <person name="Boedeker C."/>
            <person name="Huang S."/>
            <person name="Brinkmann H."/>
            <person name="Rohde M."/>
            <person name="Jarek M."/>
            <person name="Friedl T."/>
            <person name="Seufert S."/>
            <person name="Schumacher M."/>
            <person name="Overmann J."/>
            <person name="Neumann-Schaal M."/>
            <person name="Petersen J."/>
        </authorList>
    </citation>
    <scope>NUCLEOTIDE SEQUENCE [LARGE SCALE GENOMIC DNA]</scope>
    <source>
        <strain evidence="4 5">SAG 39.79</strain>
    </source>
</reference>
<evidence type="ECO:0000259" key="3">
    <source>
        <dbReference type="PROSITE" id="PS01124"/>
    </source>
</evidence>
<dbReference type="Gene3D" id="1.10.10.60">
    <property type="entry name" value="Homeodomain-like"/>
    <property type="match status" value="1"/>
</dbReference>
<name>A0AB37UNS9_9CYAN</name>
<dbReference type="GO" id="GO:0043565">
    <property type="term" value="F:sequence-specific DNA binding"/>
    <property type="evidence" value="ECO:0007669"/>
    <property type="project" value="InterPro"/>
</dbReference>
<evidence type="ECO:0000313" key="4">
    <source>
        <dbReference type="EMBL" id="RUT13067.1"/>
    </source>
</evidence>
<evidence type="ECO:0000256" key="2">
    <source>
        <dbReference type="ARBA" id="ARBA00023163"/>
    </source>
</evidence>
<keyword evidence="1" id="KW-0805">Transcription regulation</keyword>
<evidence type="ECO:0000256" key="1">
    <source>
        <dbReference type="ARBA" id="ARBA00023015"/>
    </source>
</evidence>
<keyword evidence="5" id="KW-1185">Reference proteome</keyword>
<dbReference type="PANTHER" id="PTHR47893">
    <property type="entry name" value="REGULATORY PROTEIN PCHR"/>
    <property type="match status" value="1"/>
</dbReference>
<keyword evidence="2" id="KW-0804">Transcription</keyword>
<sequence length="313" mass="36529">MRALKYDNFKNAILKHNFKNGLIMTLILTEQDLCDFWDKSETNGKAFCYETDFEFAWQGILLNYGSHCGWNVELREGLNIGVQDNKIIEDLILTPAEESDSHWWSLTFFLAGKVRTILHGLTDEIDELVGHNCLCCEVGTKETEFWAAEQFHRVYLGIDPKRLFAGLTEVQLAELPLEIRQAVIDDRPQPYYRQGRTTLEMQQVLHQILCCPFQGLMKRTYLEAKALELMTLQFVQFQAQNSPQENLPKIKQRDRDRLYQAKEILINHLENPPSLQELAQRVGMSDFQLKRGFRQVFGTTAFKYLHDYRLEQA</sequence>
<dbReference type="AlphaFoldDB" id="A0AB37UNS9"/>
<protein>
    <recommendedName>
        <fullName evidence="3">HTH araC/xylS-type domain-containing protein</fullName>
    </recommendedName>
</protein>
<dbReference type="InterPro" id="IPR018060">
    <property type="entry name" value="HTH_AraC"/>
</dbReference>
<accession>A0AB37UNS9</accession>
<dbReference type="PROSITE" id="PS01124">
    <property type="entry name" value="HTH_ARAC_FAMILY_2"/>
    <property type="match status" value="1"/>
</dbReference>
<dbReference type="EMBL" id="RSCK01000009">
    <property type="protein sequence ID" value="RUT13067.1"/>
    <property type="molecule type" value="Genomic_DNA"/>
</dbReference>
<dbReference type="GO" id="GO:0003700">
    <property type="term" value="F:DNA-binding transcription factor activity"/>
    <property type="evidence" value="ECO:0007669"/>
    <property type="project" value="InterPro"/>
</dbReference>
<evidence type="ECO:0000313" key="5">
    <source>
        <dbReference type="Proteomes" id="UP000282574"/>
    </source>
</evidence>
<feature type="domain" description="HTH araC/xylS-type" evidence="3">
    <location>
        <begin position="259"/>
        <end position="313"/>
    </location>
</feature>
<dbReference type="PANTHER" id="PTHR47893:SF1">
    <property type="entry name" value="REGULATORY PROTEIN PCHR"/>
    <property type="match status" value="1"/>
</dbReference>
<comment type="caution">
    <text evidence="4">The sequence shown here is derived from an EMBL/GenBank/DDBJ whole genome shotgun (WGS) entry which is preliminary data.</text>
</comment>
<dbReference type="Proteomes" id="UP000282574">
    <property type="component" value="Unassembled WGS sequence"/>
</dbReference>
<dbReference type="InterPro" id="IPR053142">
    <property type="entry name" value="PchR_regulatory_protein"/>
</dbReference>
<organism evidence="4 5">
    <name type="scientific">Chroococcidiopsis cubana SAG 39.79</name>
    <dbReference type="NCBI Taxonomy" id="388085"/>
    <lineage>
        <taxon>Bacteria</taxon>
        <taxon>Bacillati</taxon>
        <taxon>Cyanobacteriota</taxon>
        <taxon>Cyanophyceae</taxon>
        <taxon>Chroococcidiopsidales</taxon>
        <taxon>Chroococcidiopsidaceae</taxon>
        <taxon>Chroococcidiopsis</taxon>
    </lineage>
</organism>
<proteinExistence type="predicted"/>
<dbReference type="InterPro" id="IPR009057">
    <property type="entry name" value="Homeodomain-like_sf"/>
</dbReference>
<gene>
    <name evidence="4" type="ORF">DSM107010_16230</name>
</gene>